<comment type="subcellular location">
    <subcellularLocation>
        <location evidence="1">Membrane</location>
        <topology evidence="1">Multi-pass membrane protein</topology>
    </subcellularLocation>
</comment>
<keyword evidence="2 5" id="KW-0812">Transmembrane</keyword>
<dbReference type="GeneID" id="76728054"/>
<keyword evidence="3 5" id="KW-1133">Transmembrane helix</keyword>
<evidence type="ECO:0000313" key="10">
    <source>
        <dbReference type="Proteomes" id="UP000309231"/>
    </source>
</evidence>
<dbReference type="InterPro" id="IPR026841">
    <property type="entry name" value="Aur1/Ipt1"/>
</dbReference>
<feature type="transmembrane region" description="Helical" evidence="5">
    <location>
        <begin position="134"/>
        <end position="156"/>
    </location>
</feature>
<feature type="transmembrane region" description="Helical" evidence="5">
    <location>
        <begin position="20"/>
        <end position="42"/>
    </location>
</feature>
<evidence type="ECO:0000256" key="3">
    <source>
        <dbReference type="ARBA" id="ARBA00022989"/>
    </source>
</evidence>
<gene>
    <name evidence="8" type="ORF">C1S78_024155</name>
    <name evidence="9" type="ORF">C1S78_24115</name>
</gene>
<reference evidence="9" key="1">
    <citation type="submission" date="2018-01" db="EMBL/GenBank/DDBJ databases">
        <title>Comparative genomics of Mycobacterium mucogenicum and Mycobacterium neoaurum clade members emphasizing tRNA and non-coding RNA.</title>
        <authorList>
            <person name="Behra P.R.K."/>
            <person name="Pettersson B.M.F."/>
            <person name="Das S."/>
            <person name="Dasgupta S."/>
            <person name="Kirsebom L.A."/>
        </authorList>
    </citation>
    <scope>NUCLEOTIDE SEQUENCE</scope>
    <source>
        <strain evidence="9">DSM 44124</strain>
    </source>
</reference>
<name>A0A8H2JI40_MYCMU</name>
<dbReference type="InterPro" id="IPR052185">
    <property type="entry name" value="IPC_Synthase-Related"/>
</dbReference>
<dbReference type="Pfam" id="PF19356">
    <property type="entry name" value="DUF5933"/>
    <property type="match status" value="1"/>
</dbReference>
<dbReference type="Proteomes" id="UP000309231">
    <property type="component" value="Chromosome"/>
</dbReference>
<feature type="transmembrane region" description="Helical" evidence="5">
    <location>
        <begin position="99"/>
        <end position="122"/>
    </location>
</feature>
<evidence type="ECO:0000256" key="4">
    <source>
        <dbReference type="ARBA" id="ARBA00023136"/>
    </source>
</evidence>
<proteinExistence type="predicted"/>
<dbReference type="KEGG" id="mmuc:C1S78_024155"/>
<feature type="domain" description="Inositolphosphotransferase Aur1/Ipt1" evidence="6">
    <location>
        <begin position="179"/>
        <end position="352"/>
    </location>
</feature>
<reference evidence="8 10" key="3">
    <citation type="journal article" date="2019" name="Sci. Rep.">
        <title>Insight into the biology of Mycobacterium mucogenicum and Mycobacterium neoaurum clade members.</title>
        <authorList>
            <person name="Behra P.R.K."/>
            <person name="Pettersson B.M.F."/>
            <person name="Ramesh M."/>
            <person name="Dasgupta S."/>
            <person name="Kirsebom L.A."/>
        </authorList>
    </citation>
    <scope>NUCLEOTIDE SEQUENCE [LARGE SCALE GENOMIC DNA]</scope>
    <source>
        <strain evidence="8 10">DSM 44124</strain>
    </source>
</reference>
<feature type="transmembrane region" description="Helical" evidence="5">
    <location>
        <begin position="229"/>
        <end position="248"/>
    </location>
</feature>
<dbReference type="RefSeq" id="WP_053855471.1">
    <property type="nucleotide sequence ID" value="NZ_ANBS01000023.1"/>
</dbReference>
<keyword evidence="4 5" id="KW-0472">Membrane</keyword>
<feature type="transmembrane region" description="Helical" evidence="5">
    <location>
        <begin position="369"/>
        <end position="390"/>
    </location>
</feature>
<evidence type="ECO:0000313" key="8">
    <source>
        <dbReference type="EMBL" id="QPG68517.1"/>
    </source>
</evidence>
<organism evidence="9">
    <name type="scientific">Mycolicibacterium mucogenicum DSM 44124</name>
    <dbReference type="NCBI Taxonomy" id="1226753"/>
    <lineage>
        <taxon>Bacteria</taxon>
        <taxon>Bacillati</taxon>
        <taxon>Actinomycetota</taxon>
        <taxon>Actinomycetes</taxon>
        <taxon>Mycobacteriales</taxon>
        <taxon>Mycobacteriaceae</taxon>
        <taxon>Mycolicibacterium</taxon>
    </lineage>
</organism>
<evidence type="ECO:0000256" key="1">
    <source>
        <dbReference type="ARBA" id="ARBA00004141"/>
    </source>
</evidence>
<dbReference type="AlphaFoldDB" id="A0A8H2JI40"/>
<dbReference type="PANTHER" id="PTHR31310">
    <property type="match status" value="1"/>
</dbReference>
<evidence type="ECO:0000259" key="7">
    <source>
        <dbReference type="Pfam" id="PF19356"/>
    </source>
</evidence>
<feature type="transmembrane region" description="Helical" evidence="5">
    <location>
        <begin position="54"/>
        <end position="74"/>
    </location>
</feature>
<dbReference type="Pfam" id="PF14378">
    <property type="entry name" value="PAP2_3"/>
    <property type="match status" value="1"/>
</dbReference>
<dbReference type="EMBL" id="CP062008">
    <property type="protein sequence ID" value="QPG68517.1"/>
    <property type="molecule type" value="Genomic_DNA"/>
</dbReference>
<sequence length="453" mass="48273">MFTEHSPFLNEGVPPRTKVAIGIALVATFMCALQVTAMLCGFRGPLERLISDYVGTPAGFTVPWAALVVALVAVPREYRLPIAGAALGLDVVFVVGREYVGLPAAMGSGALVVLTGLGVFALTRWTGPQRDTALKGVATGLLLVLATKAGDAWLAITSLTRPTVLDEFAVRADVALGQPSWVMGQLVQHHSVLYFVLHWVYLELSAAATVVAIYQLRNVTTGGRWPRHFVVRTFLVLGLVGPLIYLMFPLVGPTYAFGSAGGGFQVGDFWPALLPPVDGTAVPIAFDTSTPRNCMPSLHTAWALAVFIHSRSGPRWLRVGGTCWLVGTLAATLGFGFHYGVDLVVGAALCLAVESALREPVRPAPHARLRLIAGGVALIVGLMLCVRYLSEWMAHYPIMFGLLIIGAFATLAYGFYGTFFARVESVSPGFVDPASTHDATRPFTPSAQDQPGS</sequence>
<keyword evidence="10" id="KW-1185">Reference proteome</keyword>
<evidence type="ECO:0000313" key="9">
    <source>
        <dbReference type="EMBL" id="TLH55045.1"/>
    </source>
</evidence>
<reference evidence="8 10" key="2">
    <citation type="journal article" date="2019" name="BMC Evol. Biol.">
        <title>Comparative genomics of Mycobacterium mucogenicum and Mycobacterium neoaurum clade members emphasizing tRNA and non-coding RNA.</title>
        <authorList>
            <person name="Behra P.R.K."/>
            <person name="Pettersson B.M.F."/>
            <person name="Das S."/>
            <person name="Dasgupta S."/>
            <person name="Kirsebom L.A."/>
        </authorList>
    </citation>
    <scope>NUCLEOTIDE SEQUENCE [LARGE SCALE GENOMIC DNA]</scope>
    <source>
        <strain evidence="8 10">DSM 44124</strain>
    </source>
</reference>
<dbReference type="CDD" id="cd03386">
    <property type="entry name" value="PAP2_Aur1_like"/>
    <property type="match status" value="1"/>
</dbReference>
<feature type="transmembrane region" description="Helical" evidence="5">
    <location>
        <begin position="396"/>
        <end position="416"/>
    </location>
</feature>
<dbReference type="PANTHER" id="PTHR31310:SF7">
    <property type="entry name" value="PA-PHOSPHATASE RELATED-FAMILY PROTEIN DDB_G0268928"/>
    <property type="match status" value="1"/>
</dbReference>
<evidence type="ECO:0000256" key="5">
    <source>
        <dbReference type="SAM" id="Phobius"/>
    </source>
</evidence>
<evidence type="ECO:0000256" key="2">
    <source>
        <dbReference type="ARBA" id="ARBA00022692"/>
    </source>
</evidence>
<protein>
    <submittedName>
        <fullName evidence="9">Inositol phosphorylceramide synthase</fullName>
    </submittedName>
</protein>
<feature type="transmembrane region" description="Helical" evidence="5">
    <location>
        <begin position="192"/>
        <end position="217"/>
    </location>
</feature>
<accession>A0A8H2JI40</accession>
<dbReference type="GO" id="GO:0016020">
    <property type="term" value="C:membrane"/>
    <property type="evidence" value="ECO:0007669"/>
    <property type="project" value="UniProtKB-SubCell"/>
</dbReference>
<dbReference type="EMBL" id="POTL01000001">
    <property type="protein sequence ID" value="TLH55045.1"/>
    <property type="molecule type" value="Genomic_DNA"/>
</dbReference>
<feature type="domain" description="DUF5933" evidence="7">
    <location>
        <begin position="22"/>
        <end position="156"/>
    </location>
</feature>
<evidence type="ECO:0000259" key="6">
    <source>
        <dbReference type="Pfam" id="PF14378"/>
    </source>
</evidence>
<feature type="transmembrane region" description="Helical" evidence="5">
    <location>
        <begin position="337"/>
        <end position="357"/>
    </location>
</feature>
<dbReference type="InterPro" id="IPR045977">
    <property type="entry name" value="DUF5933"/>
</dbReference>